<feature type="coiled-coil region" evidence="1">
    <location>
        <begin position="1674"/>
        <end position="1747"/>
    </location>
</feature>
<dbReference type="OrthoDB" id="856045at2"/>
<protein>
    <submittedName>
        <fullName evidence="2">Uncharacterized protein</fullName>
    </submittedName>
</protein>
<dbReference type="KEGG" id="mic:Mic7113_1395"/>
<sequence>MLLNQLVKINETGLVANAVSFELMDDPDKNLRLCQGFVFNYDSDPKKLKFSTVGVLDALRRSFHSQNEPNVHLMVQDYGKGKSHFALAVANFFKKPFDSPEVQGILQQVEYATSNPNPILEGLTLYKQRSRHLVICLSGDKPIDLKKHFLQVLKKALESEGITDSIAQQICQQPLQYLENLDTKQRKTAEAFLERQDNPEGDLNMLMQLLRDDNYQIIPRVKDICRELTGVTPDFEADIDVEAILTDLVTRLCTGANPHFQGILILFDELYNYLQLWANDPVRAGSTTLQNITNICEKFKGRVALISFTQRLPGRVTPPKNFEDYKRLVSRLELLPSTYEPAASLELVLNGLLSQQDKTAAWQEFFSKWRDTLNAINTDIYQNRTANYYQNRNWLPQKFRDYITLGCFPLHPLTSYLLCNLDFTQGRTAIQFVQEDVKRFIQEQPVEKNSNINLIHPVALVNAFEDNFSTSDYSSYSAYKHAYDSIVASAEPEELTVLKSLFLFYASASTSRLTKSDQERHEEILSLLAGMPRATVKAVLDKLCKVREVIYHNPADNTYRFYTGGFGIQDLRKRIEEEVANKIPSIERVREYCQSNLGQYCGGDTVSPTQFIEDNRLISSDWSFNCKVYTAANFRKTLTSNQTLKDELGIVAYVIGGTSEELAALRSEITQLLASSSQDLTSIKRRIAVAIASQSASDIARLLLMLETAKRKTVQEFGAALTQLQQQLQQQIETKTKELFKSCIYHCHLSDKVPVNERSNPSRVVSEILKDLYPFVPPVEKIDKMALKSAVGSEVIGYTSKRLLENELRPQAFPKQSYTNIVDPVFVKSWRLLKKSSHNYSIQEPQHPNVKAAWDKISQMTALGNQSEKTVKIAEIWRVLSQPPYGYNEYTFTILFTGWLAYNSSELLLKGSFGIPQKKLDQVAIRSESIKNWAATNVFDKPKEFVRVWIEKGQPSVIRRKLSPYPEIPNSVNYEQAQQFIQEINSFLNGAPDPEKIDEITKIQQQLTSSIERIEALLEPTSRAENITEQADIETLLQLYTELQQPLSAITEDNLSVSPTEQQQNRKIQALQAVIERIGQTVEAQSKGYQSLDTEADCGDYKADIQSLITQLSQVADLPPRFTITLQEALTATDNRLAEIVEQKKVANCLSQIQKLYDTLSDLATQHEYIRTQTEIEQLVASVPVARETDIFRSTIQSLEEKQDALIRQVADWENQYSPSLSQTQAVQLSQRINQQINRYTDETNQQRLQELLNNLNDIILERRSEEQEEEQLQSILASAKGKLQDIKILKNLSDAFQSYQALSQLVLPPTATTTSLEETQKQLESLKAEGHTIITQKILQIVDECQHKVNQPQDYERLKHSLQRSQELVASCDEFAAVRNRLEEAEQNLEAQYKDLQKRLQDENTMQAIRQNTLAKANTIHLCEEAIAEITSLSNQLHYPEQFNSELDKLIQGFRDRVVTYQRNLQNLCTRLSTVETSKELSSIRDEYAKLELVFKDSTDYPDYQQLQEQIQWLESDLEQIHNLETLYQQSQSIAGCDRTLAEITNKQANLRNLDRFKSKLLQLENELRQIKQGYIQQLNELQNKLSSVKTLKEAQTLQKELTDQLTYYRESQEEEQYEAIYSEISLLISLLKMATTQKVDSVQACQAELERLSQWREREATEGITPIIQALLDSLIQEVEQTKQQIQKRHKRAAISWLQSIEKQDTQLEQLTDSATKLDTASQLISKLKKQRQQHEDVLETEQKHILEGILTRCEAIQNQDTESKILALFQGLPRPQQESLLKKLTEYLVGTKEL</sequence>
<dbReference type="STRING" id="1173027.Mic7113_1395"/>
<dbReference type="PANTHER" id="PTHR45615">
    <property type="entry name" value="MYOSIN HEAVY CHAIN, NON-MUSCLE"/>
    <property type="match status" value="1"/>
</dbReference>
<dbReference type="PATRIC" id="fig|1173027.3.peg.1544"/>
<feature type="coiled-coil region" evidence="1">
    <location>
        <begin position="1505"/>
        <end position="1600"/>
    </location>
</feature>
<name>K9WCM1_9CYAN</name>
<dbReference type="PANTHER" id="PTHR45615:SF40">
    <property type="entry name" value="MYOSIN HEAVY CHAIN, NON-MUSCLE"/>
    <property type="match status" value="1"/>
</dbReference>
<keyword evidence="1" id="KW-0175">Coiled coil</keyword>
<evidence type="ECO:0000313" key="3">
    <source>
        <dbReference type="Proteomes" id="UP000010471"/>
    </source>
</evidence>
<reference evidence="2 3" key="1">
    <citation type="submission" date="2012-06" db="EMBL/GenBank/DDBJ databases">
        <title>Finished chromosome of genome of Microcoleus sp. PCC 7113.</title>
        <authorList>
            <consortium name="US DOE Joint Genome Institute"/>
            <person name="Gugger M."/>
            <person name="Coursin T."/>
            <person name="Rippka R."/>
            <person name="Tandeau De Marsac N."/>
            <person name="Huntemann M."/>
            <person name="Wei C.-L."/>
            <person name="Han J."/>
            <person name="Detter J.C."/>
            <person name="Han C."/>
            <person name="Tapia R."/>
            <person name="Chen A."/>
            <person name="Kyrpides N."/>
            <person name="Mavromatis K."/>
            <person name="Markowitz V."/>
            <person name="Szeto E."/>
            <person name="Ivanova N."/>
            <person name="Pagani I."/>
            <person name="Pati A."/>
            <person name="Goodwin L."/>
            <person name="Nordberg H.P."/>
            <person name="Cantor M.N."/>
            <person name="Hua S.X."/>
            <person name="Woyke T."/>
            <person name="Kerfeld C.A."/>
        </authorList>
    </citation>
    <scope>NUCLEOTIDE SEQUENCE [LARGE SCALE GENOMIC DNA]</scope>
    <source>
        <strain evidence="2 3">PCC 7113</strain>
    </source>
</reference>
<dbReference type="GO" id="GO:0016460">
    <property type="term" value="C:myosin II complex"/>
    <property type="evidence" value="ECO:0007669"/>
    <property type="project" value="TreeGrafter"/>
</dbReference>
<dbReference type="EMBL" id="CP003630">
    <property type="protein sequence ID" value="AFZ17277.1"/>
    <property type="molecule type" value="Genomic_DNA"/>
</dbReference>
<evidence type="ECO:0000256" key="1">
    <source>
        <dbReference type="SAM" id="Coils"/>
    </source>
</evidence>
<keyword evidence="3" id="KW-1185">Reference proteome</keyword>
<feature type="coiled-coil region" evidence="1">
    <location>
        <begin position="1249"/>
        <end position="1283"/>
    </location>
</feature>
<dbReference type="Proteomes" id="UP000010471">
    <property type="component" value="Chromosome"/>
</dbReference>
<dbReference type="eggNOG" id="COG1196">
    <property type="taxonomic scope" value="Bacteria"/>
</dbReference>
<dbReference type="GO" id="GO:0005737">
    <property type="term" value="C:cytoplasm"/>
    <property type="evidence" value="ECO:0007669"/>
    <property type="project" value="TreeGrafter"/>
</dbReference>
<evidence type="ECO:0000313" key="2">
    <source>
        <dbReference type="EMBL" id="AFZ17277.1"/>
    </source>
</evidence>
<dbReference type="GO" id="GO:0051015">
    <property type="term" value="F:actin filament binding"/>
    <property type="evidence" value="ECO:0007669"/>
    <property type="project" value="TreeGrafter"/>
</dbReference>
<dbReference type="RefSeq" id="WP_015181437.1">
    <property type="nucleotide sequence ID" value="NC_019738.1"/>
</dbReference>
<dbReference type="HOGENOM" id="CLU_245703_0_0_3"/>
<gene>
    <name evidence="2" type="ORF">Mic7113_1395</name>
</gene>
<dbReference type="GO" id="GO:0000146">
    <property type="term" value="F:microfilament motor activity"/>
    <property type="evidence" value="ECO:0007669"/>
    <property type="project" value="TreeGrafter"/>
</dbReference>
<organism evidence="2 3">
    <name type="scientific">Allocoleopsis franciscana PCC 7113</name>
    <dbReference type="NCBI Taxonomy" id="1173027"/>
    <lineage>
        <taxon>Bacteria</taxon>
        <taxon>Bacillati</taxon>
        <taxon>Cyanobacteriota</taxon>
        <taxon>Cyanophyceae</taxon>
        <taxon>Coleofasciculales</taxon>
        <taxon>Coleofasciculaceae</taxon>
        <taxon>Allocoleopsis</taxon>
        <taxon>Allocoleopsis franciscana</taxon>
    </lineage>
</organism>
<proteinExistence type="predicted"/>
<dbReference type="GO" id="GO:0032982">
    <property type="term" value="C:myosin filament"/>
    <property type="evidence" value="ECO:0007669"/>
    <property type="project" value="TreeGrafter"/>
</dbReference>
<feature type="coiled-coil region" evidence="1">
    <location>
        <begin position="1369"/>
        <end position="1407"/>
    </location>
</feature>
<accession>K9WCM1</accession>